<gene>
    <name evidence="2" type="ORF">HPP92_006934</name>
    <name evidence="1" type="ORF">HPP92_007173</name>
</gene>
<evidence type="ECO:0000313" key="2">
    <source>
        <dbReference type="EMBL" id="KAG0490071.1"/>
    </source>
</evidence>
<keyword evidence="3" id="KW-1185">Reference proteome</keyword>
<protein>
    <submittedName>
        <fullName evidence="1">Uncharacterized protein</fullName>
    </submittedName>
</protein>
<dbReference type="Proteomes" id="UP000639772">
    <property type="component" value="Chromosome 3"/>
</dbReference>
<proteinExistence type="predicted"/>
<dbReference type="AlphaFoldDB" id="A0A835V7J7"/>
<name>A0A835V7J7_VANPL</name>
<sequence length="128" mass="14022">MNVELKASAKGPVSQLAITESDADMVDRYLGPETEANGKAKYGFMKQLKRMLILLAWLILDVRLLPAMINSCKGLFQQMLTQARHLFDLLPICSAEVGPGNECATGIGFPTGIQGCTKWSVYVLTRTT</sequence>
<accession>A0A835V7J7</accession>
<comment type="caution">
    <text evidence="1">The sequence shown here is derived from an EMBL/GenBank/DDBJ whole genome shotgun (WGS) entry which is preliminary data.</text>
</comment>
<evidence type="ECO:0000313" key="3">
    <source>
        <dbReference type="Proteomes" id="UP000636800"/>
    </source>
</evidence>
<evidence type="ECO:0000313" key="1">
    <source>
        <dbReference type="EMBL" id="KAG0488362.1"/>
    </source>
</evidence>
<reference evidence="3 4" key="1">
    <citation type="journal article" date="2020" name="Nat. Food">
        <title>A phased Vanilla planifolia genome enables genetic improvement of flavour and production.</title>
        <authorList>
            <person name="Hasing T."/>
            <person name="Tang H."/>
            <person name="Brym M."/>
            <person name="Khazi F."/>
            <person name="Huang T."/>
            <person name="Chambers A.H."/>
        </authorList>
    </citation>
    <scope>NUCLEOTIDE SEQUENCE [LARGE SCALE GENOMIC DNA]</scope>
    <source>
        <tissue evidence="1">Leaf</tissue>
    </source>
</reference>
<organism evidence="1 3">
    <name type="scientific">Vanilla planifolia</name>
    <name type="common">Vanilla</name>
    <dbReference type="NCBI Taxonomy" id="51239"/>
    <lineage>
        <taxon>Eukaryota</taxon>
        <taxon>Viridiplantae</taxon>
        <taxon>Streptophyta</taxon>
        <taxon>Embryophyta</taxon>
        <taxon>Tracheophyta</taxon>
        <taxon>Spermatophyta</taxon>
        <taxon>Magnoliopsida</taxon>
        <taxon>Liliopsida</taxon>
        <taxon>Asparagales</taxon>
        <taxon>Orchidaceae</taxon>
        <taxon>Vanilloideae</taxon>
        <taxon>Vanilleae</taxon>
        <taxon>Vanilla</taxon>
    </lineage>
</organism>
<evidence type="ECO:0000313" key="4">
    <source>
        <dbReference type="Proteomes" id="UP000639772"/>
    </source>
</evidence>
<dbReference type="Proteomes" id="UP000636800">
    <property type="component" value="Chromosome 3"/>
</dbReference>
<dbReference type="EMBL" id="JADCNM010000003">
    <property type="protein sequence ID" value="KAG0490071.1"/>
    <property type="molecule type" value="Genomic_DNA"/>
</dbReference>
<dbReference type="EMBL" id="JADCNL010000003">
    <property type="protein sequence ID" value="KAG0488362.1"/>
    <property type="molecule type" value="Genomic_DNA"/>
</dbReference>